<evidence type="ECO:0000256" key="6">
    <source>
        <dbReference type="ARBA" id="ARBA00022777"/>
    </source>
</evidence>
<protein>
    <recommendedName>
        <fullName evidence="3 9">4-diphosphocytidyl-2-C-methyl-D-erythritol kinase</fullName>
        <shortName evidence="9">CMK</shortName>
        <ecNumber evidence="2 9">2.7.1.148</ecNumber>
    </recommendedName>
    <alternativeName>
        <fullName evidence="8 9">4-(cytidine-5'-diphospho)-2-C-methyl-D-erythritol kinase</fullName>
    </alternativeName>
</protein>
<dbReference type="InterPro" id="IPR036554">
    <property type="entry name" value="GHMP_kinase_C_sf"/>
</dbReference>
<dbReference type="InterPro" id="IPR006204">
    <property type="entry name" value="GHMP_kinase_N_dom"/>
</dbReference>
<sequence>MERKCYAKVNLTLDSLSKRDDGYHEIDSIMVRINLFDKLIIKKNKENKFNYETNTPNICALEDNLIYKAWCLLKDRVDENGVDVTLIKNIPLAAGLAGGSTDAAEMIKGLDKLWDLGLTIDERMCLGKKLGADIPFFFLESNARAQGIGEILTPFTNKLKMKLLLINDGTEISSAFIYKRLADYGVIDTSEIIDKLRKGEKSAISGFRNVMEDVIFENFPHIREICSRLEDIGAEKALVSGSGASVFGVFTDDYSLNLAYEKLSDKYKFVEKVELVDD</sequence>
<dbReference type="PANTHER" id="PTHR43527:SF2">
    <property type="entry name" value="4-DIPHOSPHOCYTIDYL-2-C-METHYL-D-ERYTHRITOL KINASE, CHLOROPLASTIC"/>
    <property type="match status" value="1"/>
</dbReference>
<dbReference type="GO" id="GO:0050515">
    <property type="term" value="F:4-(cytidine 5'-diphospho)-2-C-methyl-D-erythritol kinase activity"/>
    <property type="evidence" value="ECO:0007669"/>
    <property type="project" value="UniProtKB-UniRule"/>
</dbReference>
<dbReference type="InterPro" id="IPR020568">
    <property type="entry name" value="Ribosomal_Su5_D2-typ_SF"/>
</dbReference>
<dbReference type="RefSeq" id="WP_015777449.1">
    <property type="nucleotide sequence ID" value="NC_013171.1"/>
</dbReference>
<evidence type="ECO:0000259" key="11">
    <source>
        <dbReference type="Pfam" id="PF08544"/>
    </source>
</evidence>
<organism evidence="12 13">
    <name type="scientific">Anaerococcus prevotii (strain ATCC 9321 / DSM 20548 / JCM 6508 / NCTC 11806 / PC1)</name>
    <name type="common">Peptostreptococcus prevotii</name>
    <name type="synonym">Peptococcus prevotii</name>
    <dbReference type="NCBI Taxonomy" id="525919"/>
    <lineage>
        <taxon>Bacteria</taxon>
        <taxon>Bacillati</taxon>
        <taxon>Bacillota</taxon>
        <taxon>Tissierellia</taxon>
        <taxon>Tissierellales</taxon>
        <taxon>Peptoniphilaceae</taxon>
        <taxon>Anaerococcus</taxon>
    </lineage>
</organism>
<dbReference type="OrthoDB" id="9809438at2"/>
<evidence type="ECO:0000259" key="10">
    <source>
        <dbReference type="Pfam" id="PF00288"/>
    </source>
</evidence>
<dbReference type="SUPFAM" id="SSF55060">
    <property type="entry name" value="GHMP Kinase, C-terminal domain"/>
    <property type="match status" value="1"/>
</dbReference>
<feature type="domain" description="GHMP kinase C-terminal" evidence="11">
    <location>
        <begin position="207"/>
        <end position="268"/>
    </location>
</feature>
<keyword evidence="7 9" id="KW-0067">ATP-binding</keyword>
<evidence type="ECO:0000256" key="8">
    <source>
        <dbReference type="ARBA" id="ARBA00032554"/>
    </source>
</evidence>
<comment type="catalytic activity">
    <reaction evidence="9">
        <text>4-CDP-2-C-methyl-D-erythritol + ATP = 4-CDP-2-C-methyl-D-erythritol 2-phosphate + ADP + H(+)</text>
        <dbReference type="Rhea" id="RHEA:18437"/>
        <dbReference type="ChEBI" id="CHEBI:15378"/>
        <dbReference type="ChEBI" id="CHEBI:30616"/>
        <dbReference type="ChEBI" id="CHEBI:57823"/>
        <dbReference type="ChEBI" id="CHEBI:57919"/>
        <dbReference type="ChEBI" id="CHEBI:456216"/>
        <dbReference type="EC" id="2.7.1.148"/>
    </reaction>
</comment>
<dbReference type="InterPro" id="IPR004424">
    <property type="entry name" value="IspE"/>
</dbReference>
<dbReference type="Proteomes" id="UP000002294">
    <property type="component" value="Chromosome"/>
</dbReference>
<keyword evidence="6 9" id="KW-0418">Kinase</keyword>
<evidence type="ECO:0000256" key="3">
    <source>
        <dbReference type="ARBA" id="ARBA00017473"/>
    </source>
</evidence>
<dbReference type="Gene3D" id="3.30.70.890">
    <property type="entry name" value="GHMP kinase, C-terminal domain"/>
    <property type="match status" value="1"/>
</dbReference>
<evidence type="ECO:0000256" key="7">
    <source>
        <dbReference type="ARBA" id="ARBA00022840"/>
    </source>
</evidence>
<evidence type="ECO:0000313" key="13">
    <source>
        <dbReference type="Proteomes" id="UP000002294"/>
    </source>
</evidence>
<comment type="pathway">
    <text evidence="9">Isoprenoid biosynthesis; isopentenyl diphosphate biosynthesis via DXP pathway; isopentenyl diphosphate from 1-deoxy-D-xylulose 5-phosphate: step 3/6.</text>
</comment>
<dbReference type="Gene3D" id="3.30.230.10">
    <property type="match status" value="1"/>
</dbReference>
<evidence type="ECO:0000256" key="2">
    <source>
        <dbReference type="ARBA" id="ARBA00012052"/>
    </source>
</evidence>
<gene>
    <name evidence="9" type="primary">ispE</name>
    <name evidence="12" type="ordered locus">Apre_0491</name>
</gene>
<keyword evidence="4 9" id="KW-0808">Transferase</keyword>
<feature type="active site" evidence="9">
    <location>
        <position position="8"/>
    </location>
</feature>
<name>C7RGC7_ANAPD</name>
<reference evidence="12 13" key="1">
    <citation type="journal article" date="2009" name="Stand. Genomic Sci.">
        <title>Complete genome sequence of Anaerococcus prevotii type strain (PC1).</title>
        <authorList>
            <person name="Labutti K."/>
            <person name="Pukall R."/>
            <person name="Steenblock K."/>
            <person name="Glavina Del Rio T."/>
            <person name="Tice H."/>
            <person name="Copeland A."/>
            <person name="Cheng J.F."/>
            <person name="Lucas S."/>
            <person name="Chen F."/>
            <person name="Nolan M."/>
            <person name="Bruce D."/>
            <person name="Goodwin L."/>
            <person name="Pitluck S."/>
            <person name="Ivanova N."/>
            <person name="Mavromatis K."/>
            <person name="Ovchinnikova G."/>
            <person name="Pati A."/>
            <person name="Chen A."/>
            <person name="Palaniappan K."/>
            <person name="Land M."/>
            <person name="Hauser L."/>
            <person name="Chang Y.J."/>
            <person name="Jeffries C.D."/>
            <person name="Chain P."/>
            <person name="Saunders E."/>
            <person name="Brettin T."/>
            <person name="Detter J.C."/>
            <person name="Han C."/>
            <person name="Goker M."/>
            <person name="Bristow J."/>
            <person name="Eisen J.A."/>
            <person name="Markowitz V."/>
            <person name="Hugenholtz P."/>
            <person name="Kyrpides N.C."/>
            <person name="Klenk H.P."/>
            <person name="Lapidus A."/>
        </authorList>
    </citation>
    <scope>NUCLEOTIDE SEQUENCE [LARGE SCALE GENOMIC DNA]</scope>
    <source>
        <strain evidence="13">ATCC 9321 / DSM 20548 / JCM 6508 / NCTC 11806 / PC1</strain>
    </source>
</reference>
<keyword evidence="13" id="KW-1185">Reference proteome</keyword>
<dbReference type="UniPathway" id="UPA00056">
    <property type="reaction ID" value="UER00094"/>
</dbReference>
<dbReference type="KEGG" id="apr:Apre_0491"/>
<dbReference type="GO" id="GO:0016114">
    <property type="term" value="P:terpenoid biosynthetic process"/>
    <property type="evidence" value="ECO:0007669"/>
    <property type="project" value="UniProtKB-UniRule"/>
</dbReference>
<dbReference type="Pfam" id="PF00288">
    <property type="entry name" value="GHMP_kinases_N"/>
    <property type="match status" value="1"/>
</dbReference>
<evidence type="ECO:0000256" key="1">
    <source>
        <dbReference type="ARBA" id="ARBA00009684"/>
    </source>
</evidence>
<dbReference type="PANTHER" id="PTHR43527">
    <property type="entry name" value="4-DIPHOSPHOCYTIDYL-2-C-METHYL-D-ERYTHRITOL KINASE, CHLOROPLASTIC"/>
    <property type="match status" value="1"/>
</dbReference>
<evidence type="ECO:0000256" key="5">
    <source>
        <dbReference type="ARBA" id="ARBA00022741"/>
    </source>
</evidence>
<dbReference type="GO" id="GO:0019288">
    <property type="term" value="P:isopentenyl diphosphate biosynthetic process, methylerythritol 4-phosphate pathway"/>
    <property type="evidence" value="ECO:0007669"/>
    <property type="project" value="UniProtKB-UniRule"/>
</dbReference>
<comment type="similarity">
    <text evidence="1 9">Belongs to the GHMP kinase family. IspE subfamily.</text>
</comment>
<feature type="active site" evidence="9">
    <location>
        <position position="133"/>
    </location>
</feature>
<dbReference type="InterPro" id="IPR013750">
    <property type="entry name" value="GHMP_kinase_C_dom"/>
</dbReference>
<dbReference type="GO" id="GO:0005524">
    <property type="term" value="F:ATP binding"/>
    <property type="evidence" value="ECO:0007669"/>
    <property type="project" value="UniProtKB-UniRule"/>
</dbReference>
<proteinExistence type="inferred from homology"/>
<evidence type="ECO:0000256" key="9">
    <source>
        <dbReference type="HAMAP-Rule" id="MF_00061"/>
    </source>
</evidence>
<comment type="function">
    <text evidence="9">Catalyzes the phosphorylation of the position 2 hydroxy group of 4-diphosphocytidyl-2C-methyl-D-erythritol.</text>
</comment>
<dbReference type="EMBL" id="CP001708">
    <property type="protein sequence ID" value="ACV28538.1"/>
    <property type="molecule type" value="Genomic_DNA"/>
</dbReference>
<evidence type="ECO:0000256" key="4">
    <source>
        <dbReference type="ARBA" id="ARBA00022679"/>
    </source>
</evidence>
<dbReference type="STRING" id="525919.Apre_0491"/>
<dbReference type="HOGENOM" id="CLU_053057_1_1_9"/>
<dbReference type="PIRSF" id="PIRSF010376">
    <property type="entry name" value="IspE"/>
    <property type="match status" value="1"/>
</dbReference>
<feature type="domain" description="GHMP kinase N-terminal" evidence="10">
    <location>
        <begin position="64"/>
        <end position="139"/>
    </location>
</feature>
<dbReference type="Pfam" id="PF08544">
    <property type="entry name" value="GHMP_kinases_C"/>
    <property type="match status" value="1"/>
</dbReference>
<accession>C7RGC7</accession>
<dbReference type="EC" id="2.7.1.148" evidence="2 9"/>
<keyword evidence="9" id="KW-0414">Isoprene biosynthesis</keyword>
<feature type="binding site" evidence="9">
    <location>
        <begin position="91"/>
        <end position="101"/>
    </location>
    <ligand>
        <name>ATP</name>
        <dbReference type="ChEBI" id="CHEBI:30616"/>
    </ligand>
</feature>
<dbReference type="NCBIfam" id="TIGR00154">
    <property type="entry name" value="ispE"/>
    <property type="match status" value="1"/>
</dbReference>
<dbReference type="eggNOG" id="COG1947">
    <property type="taxonomic scope" value="Bacteria"/>
</dbReference>
<dbReference type="HAMAP" id="MF_00061">
    <property type="entry name" value="IspE"/>
    <property type="match status" value="1"/>
</dbReference>
<dbReference type="SUPFAM" id="SSF54211">
    <property type="entry name" value="Ribosomal protein S5 domain 2-like"/>
    <property type="match status" value="1"/>
</dbReference>
<dbReference type="AlphaFoldDB" id="C7RGC7"/>
<dbReference type="InterPro" id="IPR014721">
    <property type="entry name" value="Ribsml_uS5_D2-typ_fold_subgr"/>
</dbReference>
<keyword evidence="5 9" id="KW-0547">Nucleotide-binding</keyword>
<evidence type="ECO:0000313" key="12">
    <source>
        <dbReference type="EMBL" id="ACV28538.1"/>
    </source>
</evidence>